<dbReference type="InterPro" id="IPR019195">
    <property type="entry name" value="ABC_ATPase_put"/>
</dbReference>
<evidence type="ECO:0000313" key="2">
    <source>
        <dbReference type="EMBL" id="PAK73110.1"/>
    </source>
</evidence>
<dbReference type="EMBL" id="NCXI01000314">
    <property type="protein sequence ID" value="PAK73110.1"/>
    <property type="molecule type" value="Genomic_DNA"/>
</dbReference>
<dbReference type="InterPro" id="IPR046834">
    <property type="entry name" value="ABC_ATPase_C"/>
</dbReference>
<accession>A0A269XIL6</accession>
<dbReference type="PANTHER" id="PTHR38149">
    <property type="entry name" value="ATPASE"/>
    <property type="match status" value="1"/>
</dbReference>
<protein>
    <submittedName>
        <fullName evidence="2">ATPase</fullName>
    </submittedName>
</protein>
<proteinExistence type="predicted"/>
<feature type="non-terminal residue" evidence="2">
    <location>
        <position position="1"/>
    </location>
</feature>
<comment type="caution">
    <text evidence="2">The sequence shown here is derived from an EMBL/GenBank/DDBJ whole genome shotgun (WGS) entry which is preliminary data.</text>
</comment>
<evidence type="ECO:0000259" key="1">
    <source>
        <dbReference type="Pfam" id="PF09818"/>
    </source>
</evidence>
<dbReference type="Proteomes" id="UP000216802">
    <property type="component" value="Unassembled WGS sequence"/>
</dbReference>
<evidence type="ECO:0000313" key="3">
    <source>
        <dbReference type="Proteomes" id="UP000216802"/>
    </source>
</evidence>
<organism evidence="2 3">
    <name type="scientific">Lentilactobacillus parakefiri</name>
    <dbReference type="NCBI Taxonomy" id="152332"/>
    <lineage>
        <taxon>Bacteria</taxon>
        <taxon>Bacillati</taxon>
        <taxon>Bacillota</taxon>
        <taxon>Bacilli</taxon>
        <taxon>Lactobacillales</taxon>
        <taxon>Lactobacillaceae</taxon>
        <taxon>Lentilactobacillus</taxon>
    </lineage>
</organism>
<dbReference type="AlphaFoldDB" id="A0A269XIL6"/>
<reference evidence="2 3" key="1">
    <citation type="submission" date="2017-04" db="EMBL/GenBank/DDBJ databases">
        <title>Kefir bacterial isolates.</title>
        <authorList>
            <person name="Kim Y."/>
            <person name="Blasche S."/>
            <person name="Patil K.R."/>
        </authorList>
    </citation>
    <scope>NUCLEOTIDE SEQUENCE [LARGE SCALE GENOMIC DNA]</scope>
    <source>
        <strain evidence="2 3">OG2</strain>
    </source>
</reference>
<feature type="domain" description="ATPase of the ABC class C-terminal" evidence="1">
    <location>
        <begin position="1"/>
        <end position="116"/>
    </location>
</feature>
<dbReference type="PANTHER" id="PTHR38149:SF1">
    <property type="entry name" value="ATPASE"/>
    <property type="match status" value="1"/>
</dbReference>
<gene>
    <name evidence="2" type="ORF">B8W98_12490</name>
</gene>
<sequence length="116" mass="12650">ITLIVGGGYHGKSTLLEALERGVYNHIAGDGREYVITQHDAMKIRAEDGRSIEKVNIQPFIDHLPGKKDTTEFSTENASGSTSQAANVMEALEAQTSLLLIDEDTSATNFMIRDGR</sequence>
<feature type="non-terminal residue" evidence="2">
    <location>
        <position position="116"/>
    </location>
</feature>
<dbReference type="Pfam" id="PF09818">
    <property type="entry name" value="ABC_ATPase"/>
    <property type="match status" value="1"/>
</dbReference>
<name>A0A269XIL6_9LACO</name>
<dbReference type="RefSeq" id="WP_225367536.1">
    <property type="nucleotide sequence ID" value="NZ_NCXI01000314.1"/>
</dbReference>